<dbReference type="Pfam" id="PF04279">
    <property type="entry name" value="IspA"/>
    <property type="match status" value="1"/>
</dbReference>
<dbReference type="PANTHER" id="PTHR36917">
    <property type="entry name" value="INTRACELLULAR SEPTATION PROTEIN A-RELATED"/>
    <property type="match status" value="1"/>
</dbReference>
<comment type="subcellular location">
    <subcellularLocation>
        <location evidence="5">Cell inner membrane</location>
        <topology evidence="5">Multi-pass membrane protein</topology>
    </subcellularLocation>
</comment>
<name>A0A437LWP6_9SPHN</name>
<dbReference type="NCBIfam" id="NF001323">
    <property type="entry name" value="PRK00259.1-1"/>
    <property type="match status" value="1"/>
</dbReference>
<keyword evidence="1 5" id="KW-1003">Cell membrane</keyword>
<evidence type="ECO:0000256" key="2">
    <source>
        <dbReference type="ARBA" id="ARBA00022692"/>
    </source>
</evidence>
<feature type="transmembrane region" description="Helical" evidence="5">
    <location>
        <begin position="165"/>
        <end position="185"/>
    </location>
</feature>
<evidence type="ECO:0000313" key="7">
    <source>
        <dbReference type="Proteomes" id="UP000282971"/>
    </source>
</evidence>
<dbReference type="InterPro" id="IPR006008">
    <property type="entry name" value="YciB"/>
</dbReference>
<comment type="function">
    <text evidence="5">Plays a role in cell envelope biogenesis, maintenance of cell envelope integrity and membrane homeostasis.</text>
</comment>
<keyword evidence="4 5" id="KW-0472">Membrane</keyword>
<comment type="caution">
    <text evidence="6">The sequence shown here is derived from an EMBL/GenBank/DDBJ whole genome shotgun (WGS) entry which is preliminary data.</text>
</comment>
<dbReference type="HAMAP" id="MF_00189">
    <property type="entry name" value="YciB"/>
    <property type="match status" value="1"/>
</dbReference>
<sequence>MNDVALKAPKEPGPLAKVAIDLGPLVAYFAAYALTKNVILATAVFMVATAGSILASKLLHGRVSAMLWFSGVMVLVLGGLTVWLKDATFIKMKPTVYYLLVAGILGFGLWTDRPTLKMVLGSSFPGLSDLGWRKLTRNWAFFFVAMAVANEAVWRTTSTEFWLGYKLWGAMPATMVFMLANLPMLSRHGFSGEKPEDVSLPPQG</sequence>
<dbReference type="RefSeq" id="WP_127745990.1">
    <property type="nucleotide sequence ID" value="NZ_SACN01000004.1"/>
</dbReference>
<accession>A0A437LWP6</accession>
<dbReference type="NCBIfam" id="TIGR00997">
    <property type="entry name" value="ispZ"/>
    <property type="match status" value="1"/>
</dbReference>
<evidence type="ECO:0000256" key="1">
    <source>
        <dbReference type="ARBA" id="ARBA00022475"/>
    </source>
</evidence>
<gene>
    <name evidence="5" type="primary">yciB</name>
    <name evidence="6" type="ORF">EOD43_20725</name>
</gene>
<keyword evidence="5" id="KW-0997">Cell inner membrane</keyword>
<protein>
    <recommendedName>
        <fullName evidence="5">Inner membrane-spanning protein YciB</fullName>
    </recommendedName>
</protein>
<comment type="similarity">
    <text evidence="5">Belongs to the YciB family.</text>
</comment>
<feature type="transmembrane region" description="Helical" evidence="5">
    <location>
        <begin position="136"/>
        <end position="153"/>
    </location>
</feature>
<comment type="caution">
    <text evidence="5">Lacks conserved residue(s) required for the propagation of feature annotation.</text>
</comment>
<feature type="transmembrane region" description="Helical" evidence="5">
    <location>
        <begin position="65"/>
        <end position="84"/>
    </location>
</feature>
<keyword evidence="7" id="KW-1185">Reference proteome</keyword>
<keyword evidence="2 5" id="KW-0812">Transmembrane</keyword>
<dbReference type="AlphaFoldDB" id="A0A437LWP6"/>
<dbReference type="Proteomes" id="UP000282971">
    <property type="component" value="Unassembled WGS sequence"/>
</dbReference>
<proteinExistence type="inferred from homology"/>
<dbReference type="OrthoDB" id="9788219at2"/>
<evidence type="ECO:0000256" key="3">
    <source>
        <dbReference type="ARBA" id="ARBA00022989"/>
    </source>
</evidence>
<evidence type="ECO:0000256" key="5">
    <source>
        <dbReference type="HAMAP-Rule" id="MF_00189"/>
    </source>
</evidence>
<dbReference type="GO" id="GO:0005886">
    <property type="term" value="C:plasma membrane"/>
    <property type="evidence" value="ECO:0007669"/>
    <property type="project" value="UniProtKB-SubCell"/>
</dbReference>
<dbReference type="PANTHER" id="PTHR36917:SF1">
    <property type="entry name" value="INNER MEMBRANE-SPANNING PROTEIN YCIB"/>
    <property type="match status" value="1"/>
</dbReference>
<keyword evidence="3 5" id="KW-1133">Transmembrane helix</keyword>
<evidence type="ECO:0000256" key="4">
    <source>
        <dbReference type="ARBA" id="ARBA00023136"/>
    </source>
</evidence>
<reference evidence="6 7" key="1">
    <citation type="submission" date="2019-01" db="EMBL/GenBank/DDBJ databases">
        <authorList>
            <person name="Chen W.-M."/>
        </authorList>
    </citation>
    <scope>NUCLEOTIDE SEQUENCE [LARGE SCALE GENOMIC DNA]</scope>
    <source>
        <strain evidence="6 7">CCP-7</strain>
    </source>
</reference>
<organism evidence="6 7">
    <name type="scientific">Sphingomonas crocodyli</name>
    <dbReference type="NCBI Taxonomy" id="1979270"/>
    <lineage>
        <taxon>Bacteria</taxon>
        <taxon>Pseudomonadati</taxon>
        <taxon>Pseudomonadota</taxon>
        <taxon>Alphaproteobacteria</taxon>
        <taxon>Sphingomonadales</taxon>
        <taxon>Sphingomonadaceae</taxon>
        <taxon>Sphingomonas</taxon>
    </lineage>
</organism>
<evidence type="ECO:0000313" key="6">
    <source>
        <dbReference type="EMBL" id="RVT89803.1"/>
    </source>
</evidence>
<dbReference type="EMBL" id="SACN01000004">
    <property type="protein sequence ID" value="RVT89803.1"/>
    <property type="molecule type" value="Genomic_DNA"/>
</dbReference>
<feature type="transmembrane region" description="Helical" evidence="5">
    <location>
        <begin position="96"/>
        <end position="116"/>
    </location>
</feature>